<proteinExistence type="inferred from homology"/>
<dbReference type="InterPro" id="IPR006311">
    <property type="entry name" value="TAT_signal"/>
</dbReference>
<protein>
    <submittedName>
        <fullName evidence="6">ABC transporter substrate-binding protein</fullName>
    </submittedName>
</protein>
<dbReference type="PANTHER" id="PTHR30290:SF10">
    <property type="entry name" value="PERIPLASMIC OLIGOPEPTIDE-BINDING PROTEIN-RELATED"/>
    <property type="match status" value="1"/>
</dbReference>
<dbReference type="InterPro" id="IPR039424">
    <property type="entry name" value="SBP_5"/>
</dbReference>
<accession>A0A974PK40</accession>
<comment type="similarity">
    <text evidence="2">Belongs to the bacterial solute-binding protein 5 family.</text>
</comment>
<evidence type="ECO:0000256" key="4">
    <source>
        <dbReference type="ARBA" id="ARBA00022729"/>
    </source>
</evidence>
<keyword evidence="4" id="KW-0732">Signal</keyword>
<sequence>MNRREFMKSASVTAVASGTGVAAPAVFSSAQAQARNETLLIVSESGPNNLDIHGVGTNVPGYEANWNTYDRLITHEMTEKDGVRYYDRDKLKGELAEDMNIGDMSVTFKLKKNATFQDGSPVTAKDVKWSLDRAVSVGGFPTFQMKAGSLEKPEQFVVVDDHTVRVDFLRKDRLTIPDLAVIVPCVINSGLVQKNATEKDPWGLEYTKQNTAGSGAYRVTKWTPGTEVIFERFDDWKGGPLPKIKRVIWRMVPSAGNRRALLERGDADISYDLPNKDFVELKQSGKLNIVSVPYSNGVQYIGMNVKNPPFDNLKVRQAIAYAIPYQKIMDAALFGLAKPMFGAPADTQTQVAWPQPTKFVTDLAKAKQLLAEAGYPDGLETTLSFDLGFAGVNEPLCVLLQENLAQIGIKTTINKIPGANWRTELTKKVLPLYTNVFSGWLDYPEYFFFWCYHGNNSIFNTMSYQSQAMDAFIDAARTAAATGDKAAYDSNVKGMVDLAFADVPRIPLYQPYVNVAMQKNITGYEYWFHRRLDYRAFQKG</sequence>
<dbReference type="Gene3D" id="3.10.105.10">
    <property type="entry name" value="Dipeptide-binding Protein, Domain 3"/>
    <property type="match status" value="1"/>
</dbReference>
<dbReference type="FunFam" id="3.10.105.10:FF:000014">
    <property type="entry name" value="ABC transporter substrate-binding protein"/>
    <property type="match status" value="1"/>
</dbReference>
<dbReference type="InterPro" id="IPR000914">
    <property type="entry name" value="SBP_5_dom"/>
</dbReference>
<evidence type="ECO:0000313" key="7">
    <source>
        <dbReference type="Proteomes" id="UP000596427"/>
    </source>
</evidence>
<name>A0A974PK40_9HYPH</name>
<dbReference type="GO" id="GO:0015833">
    <property type="term" value="P:peptide transport"/>
    <property type="evidence" value="ECO:0007669"/>
    <property type="project" value="TreeGrafter"/>
</dbReference>
<dbReference type="GO" id="GO:1904680">
    <property type="term" value="F:peptide transmembrane transporter activity"/>
    <property type="evidence" value="ECO:0007669"/>
    <property type="project" value="TreeGrafter"/>
</dbReference>
<evidence type="ECO:0000256" key="2">
    <source>
        <dbReference type="ARBA" id="ARBA00005695"/>
    </source>
</evidence>
<comment type="subcellular location">
    <subcellularLocation>
        <location evidence="1">Periplasm</location>
    </subcellularLocation>
</comment>
<feature type="domain" description="Solute-binding protein family 5" evidence="5">
    <location>
        <begin position="91"/>
        <end position="457"/>
    </location>
</feature>
<dbReference type="CDD" id="cd08512">
    <property type="entry name" value="PBP2_NikA_DppA_OppA_like_7"/>
    <property type="match status" value="1"/>
</dbReference>
<dbReference type="KEGG" id="xdi:EZH22_18225"/>
<dbReference type="InterPro" id="IPR030678">
    <property type="entry name" value="Peptide/Ni-bd"/>
</dbReference>
<dbReference type="FunFam" id="3.90.76.10:FF:000007">
    <property type="entry name" value="Dipeptide ABC transporter periplasmic dipeptide-binding protein"/>
    <property type="match status" value="1"/>
</dbReference>
<dbReference type="AlphaFoldDB" id="A0A974PK40"/>
<reference evidence="6 7" key="1">
    <citation type="submission" date="2020-10" db="EMBL/GenBank/DDBJ databases">
        <title>Degradation of 1,4-Dioxane by Xanthobacter sp. YN2, via a Novel Group-2 Soluble Di-Iron Monooxygenase.</title>
        <authorList>
            <person name="Ma F."/>
            <person name="Wang Y."/>
            <person name="Yang J."/>
            <person name="Guo H."/>
            <person name="Su D."/>
            <person name="Yu L."/>
        </authorList>
    </citation>
    <scope>NUCLEOTIDE SEQUENCE [LARGE SCALE GENOMIC DNA]</scope>
    <source>
        <strain evidence="6 7">YN2</strain>
    </source>
</reference>
<dbReference type="Gene3D" id="3.40.190.10">
    <property type="entry name" value="Periplasmic binding protein-like II"/>
    <property type="match status" value="1"/>
</dbReference>
<dbReference type="SUPFAM" id="SSF53850">
    <property type="entry name" value="Periplasmic binding protein-like II"/>
    <property type="match status" value="1"/>
</dbReference>
<dbReference type="PANTHER" id="PTHR30290">
    <property type="entry name" value="PERIPLASMIC BINDING COMPONENT OF ABC TRANSPORTER"/>
    <property type="match status" value="1"/>
</dbReference>
<dbReference type="PROSITE" id="PS51318">
    <property type="entry name" value="TAT"/>
    <property type="match status" value="1"/>
</dbReference>
<evidence type="ECO:0000256" key="1">
    <source>
        <dbReference type="ARBA" id="ARBA00004418"/>
    </source>
</evidence>
<evidence type="ECO:0000256" key="3">
    <source>
        <dbReference type="ARBA" id="ARBA00022448"/>
    </source>
</evidence>
<organism evidence="6 7">
    <name type="scientific">Xanthobacter dioxanivorans</name>
    <dbReference type="NCBI Taxonomy" id="2528964"/>
    <lineage>
        <taxon>Bacteria</taxon>
        <taxon>Pseudomonadati</taxon>
        <taxon>Pseudomonadota</taxon>
        <taxon>Alphaproteobacteria</taxon>
        <taxon>Hyphomicrobiales</taxon>
        <taxon>Xanthobacteraceae</taxon>
        <taxon>Xanthobacter</taxon>
    </lineage>
</organism>
<keyword evidence="3" id="KW-0813">Transport</keyword>
<gene>
    <name evidence="6" type="ORF">EZH22_18225</name>
</gene>
<dbReference type="GO" id="GO:0030288">
    <property type="term" value="C:outer membrane-bounded periplasmic space"/>
    <property type="evidence" value="ECO:0007669"/>
    <property type="project" value="UniProtKB-ARBA"/>
</dbReference>
<dbReference type="Proteomes" id="UP000596427">
    <property type="component" value="Chromosome"/>
</dbReference>
<dbReference type="RefSeq" id="WP_203191923.1">
    <property type="nucleotide sequence ID" value="NZ_CP063362.1"/>
</dbReference>
<dbReference type="EMBL" id="CP063362">
    <property type="protein sequence ID" value="QRG05057.1"/>
    <property type="molecule type" value="Genomic_DNA"/>
</dbReference>
<dbReference type="PIRSF" id="PIRSF002741">
    <property type="entry name" value="MppA"/>
    <property type="match status" value="1"/>
</dbReference>
<dbReference type="Pfam" id="PF00496">
    <property type="entry name" value="SBP_bac_5"/>
    <property type="match status" value="1"/>
</dbReference>
<evidence type="ECO:0000259" key="5">
    <source>
        <dbReference type="Pfam" id="PF00496"/>
    </source>
</evidence>
<keyword evidence="7" id="KW-1185">Reference proteome</keyword>
<dbReference type="GO" id="GO:0043190">
    <property type="term" value="C:ATP-binding cassette (ABC) transporter complex"/>
    <property type="evidence" value="ECO:0007669"/>
    <property type="project" value="InterPro"/>
</dbReference>
<evidence type="ECO:0000313" key="6">
    <source>
        <dbReference type="EMBL" id="QRG05057.1"/>
    </source>
</evidence>